<evidence type="ECO:0000313" key="3">
    <source>
        <dbReference type="Proteomes" id="UP000295293"/>
    </source>
</evidence>
<dbReference type="RefSeq" id="WP_133817161.1">
    <property type="nucleotide sequence ID" value="NZ_SNZH01000002.1"/>
</dbReference>
<dbReference type="Proteomes" id="UP000295293">
    <property type="component" value="Unassembled WGS sequence"/>
</dbReference>
<organism evidence="2 3">
    <name type="scientific">Tahibacter aquaticus</name>
    <dbReference type="NCBI Taxonomy" id="520092"/>
    <lineage>
        <taxon>Bacteria</taxon>
        <taxon>Pseudomonadati</taxon>
        <taxon>Pseudomonadota</taxon>
        <taxon>Gammaproteobacteria</taxon>
        <taxon>Lysobacterales</taxon>
        <taxon>Rhodanobacteraceae</taxon>
        <taxon>Tahibacter</taxon>
    </lineage>
</organism>
<feature type="signal peptide" evidence="1">
    <location>
        <begin position="1"/>
        <end position="22"/>
    </location>
</feature>
<feature type="chain" id="PRO_5020626960" evidence="1">
    <location>
        <begin position="23"/>
        <end position="452"/>
    </location>
</feature>
<keyword evidence="1" id="KW-0732">Signal</keyword>
<accession>A0A4R6Z781</accession>
<evidence type="ECO:0000256" key="1">
    <source>
        <dbReference type="SAM" id="SignalP"/>
    </source>
</evidence>
<name>A0A4R6Z781_9GAMM</name>
<protein>
    <submittedName>
        <fullName evidence="2">Uncharacterized protein</fullName>
    </submittedName>
</protein>
<keyword evidence="3" id="KW-1185">Reference proteome</keyword>
<proteinExistence type="predicted"/>
<reference evidence="2 3" key="1">
    <citation type="submission" date="2019-03" db="EMBL/GenBank/DDBJ databases">
        <title>Genomic Encyclopedia of Type Strains, Phase IV (KMG-IV): sequencing the most valuable type-strain genomes for metagenomic binning, comparative biology and taxonomic classification.</title>
        <authorList>
            <person name="Goeker M."/>
        </authorList>
    </citation>
    <scope>NUCLEOTIDE SEQUENCE [LARGE SCALE GENOMIC DNA]</scope>
    <source>
        <strain evidence="2 3">DSM 21667</strain>
    </source>
</reference>
<evidence type="ECO:0000313" key="2">
    <source>
        <dbReference type="EMBL" id="TDR47439.1"/>
    </source>
</evidence>
<dbReference type="EMBL" id="SNZH01000002">
    <property type="protein sequence ID" value="TDR47439.1"/>
    <property type="molecule type" value="Genomic_DNA"/>
</dbReference>
<sequence length="452" mass="47097">MKAFATAAALLLLLPLAPLAQAQSWSQLLGDLPAQSVALATRQALAVDHEGQIHVQTAQVAGNGARTGRLYTLDGYGNPLPGLSTLVPLAAVGVARAVDARSGYRLSWYEYGTQPLVFFYDPGEAVHDRSISFGLGVALNLLVSDGNDGAVVVYEDAAIAGKPRVSLLGGASFFRWSRLIGGCPANDFLPVKVLAADFVVEPVPYVAVVTRCEASAAQGGGRITLKYVDAVSGDTLSTRSSWPYAGNDDPVVAAHAIGAGRFLVEQADSLSGDRSVRVVGINGENGVLPMPANFRLQPSVRSAGVTLIPTIDQERRNLGLLQFGAKHGDWVEYPELADLADLDLAWGAIPEGAGAVAYKLPQADGRGPVQVLTFDARGRVMSRRTVDSLPTHAGGRIELLGAGGDQLLLAIDVERADGRGAVYVEQFGVVADTGTIPLPSGGVVAPPPPAGE</sequence>
<gene>
    <name evidence="2" type="ORF">DFR29_10298</name>
</gene>
<comment type="caution">
    <text evidence="2">The sequence shown here is derived from an EMBL/GenBank/DDBJ whole genome shotgun (WGS) entry which is preliminary data.</text>
</comment>
<dbReference type="AlphaFoldDB" id="A0A4R6Z781"/>